<evidence type="ECO:0000313" key="3">
    <source>
        <dbReference type="Proteomes" id="UP000053890"/>
    </source>
</evidence>
<feature type="region of interest" description="Disordered" evidence="1">
    <location>
        <begin position="335"/>
        <end position="383"/>
    </location>
</feature>
<feature type="compositionally biased region" description="Basic residues" evidence="1">
    <location>
        <begin position="222"/>
        <end position="242"/>
    </location>
</feature>
<evidence type="ECO:0000256" key="1">
    <source>
        <dbReference type="SAM" id="MobiDB-lite"/>
    </source>
</evidence>
<feature type="region of interest" description="Disordered" evidence="1">
    <location>
        <begin position="1"/>
        <end position="179"/>
    </location>
</feature>
<feature type="region of interest" description="Disordered" evidence="1">
    <location>
        <begin position="196"/>
        <end position="289"/>
    </location>
</feature>
<evidence type="ECO:0000313" key="2">
    <source>
        <dbReference type="EMBL" id="KPV78090.1"/>
    </source>
</evidence>
<feature type="compositionally biased region" description="Pro residues" evidence="1">
    <location>
        <begin position="209"/>
        <end position="220"/>
    </location>
</feature>
<feature type="compositionally biased region" description="Basic and acidic residues" evidence="1">
    <location>
        <begin position="335"/>
        <end position="346"/>
    </location>
</feature>
<feature type="non-terminal residue" evidence="2">
    <location>
        <position position="395"/>
    </location>
</feature>
<feature type="compositionally biased region" description="Basic and acidic residues" evidence="1">
    <location>
        <begin position="245"/>
        <end position="255"/>
    </location>
</feature>
<accession>A0A194SCB8</accession>
<feature type="compositionally biased region" description="Basic residues" evidence="1">
    <location>
        <begin position="123"/>
        <end position="136"/>
    </location>
</feature>
<reference evidence="2 3" key="1">
    <citation type="journal article" date="2015" name="Front. Microbiol.">
        <title>Genome sequence of the plant growth promoting endophytic yeast Rhodotorula graminis WP1.</title>
        <authorList>
            <person name="Firrincieli A."/>
            <person name="Otillar R."/>
            <person name="Salamov A."/>
            <person name="Schmutz J."/>
            <person name="Khan Z."/>
            <person name="Redman R.S."/>
            <person name="Fleck N.D."/>
            <person name="Lindquist E."/>
            <person name="Grigoriev I.V."/>
            <person name="Doty S.L."/>
        </authorList>
    </citation>
    <scope>NUCLEOTIDE SEQUENCE [LARGE SCALE GENOMIC DNA]</scope>
    <source>
        <strain evidence="2 3">WP1</strain>
    </source>
</reference>
<protein>
    <submittedName>
        <fullName evidence="2">Uncharacterized protein</fullName>
    </submittedName>
</protein>
<sequence>GQLCSRHAALPPRATAQRAHLRDPRPRRRRSRPGPAAQGAAAPVPALQALRWARTAHAVAARAAARSSLPPPRPRRRPAPRGRGHHDRSRVGPERRQDTRHQGLRRQGAEPPRPVRHDAARRPPPRPRQPRRRQPHAHGLLPRAAPTRPRQDVAVPVGASSASRSPQAGDPVDPQHRPRHVPRVCPVLYVSHPPRLAPPVDPGLRQHKPPGPATAVPLPPVRLHRAARRPPARPRGPRRAQRGRLPVDGRRRVEPLDPVPQRHSPCRRRPAAGHVLPAGTAPPDRSPGLDSRWPGALVATLLAAGPSPRPRPDVAHGHAVRPGRLLHQRVREPLRHRAQAPRDRAAPVRPVGAAQGRSTRRARVCRLPARDGGGGGSAVAGSERTSLAWNDVRAL</sequence>
<feature type="compositionally biased region" description="Low complexity" evidence="1">
    <location>
        <begin position="33"/>
        <end position="68"/>
    </location>
</feature>
<dbReference type="AlphaFoldDB" id="A0A194SCB8"/>
<organism evidence="2 3">
    <name type="scientific">Rhodotorula graminis (strain WP1)</name>
    <dbReference type="NCBI Taxonomy" id="578459"/>
    <lineage>
        <taxon>Eukaryota</taxon>
        <taxon>Fungi</taxon>
        <taxon>Dikarya</taxon>
        <taxon>Basidiomycota</taxon>
        <taxon>Pucciniomycotina</taxon>
        <taxon>Microbotryomycetes</taxon>
        <taxon>Sporidiobolales</taxon>
        <taxon>Sporidiobolaceae</taxon>
        <taxon>Rhodotorula</taxon>
    </lineage>
</organism>
<keyword evidence="3" id="KW-1185">Reference proteome</keyword>
<feature type="compositionally biased region" description="Basic and acidic residues" evidence="1">
    <location>
        <begin position="89"/>
        <end position="101"/>
    </location>
</feature>
<feature type="non-terminal residue" evidence="2">
    <location>
        <position position="1"/>
    </location>
</feature>
<proteinExistence type="predicted"/>
<feature type="compositionally biased region" description="Basic residues" evidence="1">
    <location>
        <begin position="73"/>
        <end position="88"/>
    </location>
</feature>
<name>A0A194SCB8_RHOGW</name>
<gene>
    <name evidence="2" type="ORF">RHOBADRAFT_50602</name>
</gene>
<dbReference type="RefSeq" id="XP_018274139.1">
    <property type="nucleotide sequence ID" value="XM_018415401.1"/>
</dbReference>
<dbReference type="EMBL" id="KQ474073">
    <property type="protein sequence ID" value="KPV78090.1"/>
    <property type="molecule type" value="Genomic_DNA"/>
</dbReference>
<dbReference type="GeneID" id="28975849"/>
<dbReference type="Proteomes" id="UP000053890">
    <property type="component" value="Unassembled WGS sequence"/>
</dbReference>